<keyword evidence="3 6" id="KW-0812">Transmembrane</keyword>
<dbReference type="EMBL" id="FQWS01000002">
    <property type="protein sequence ID" value="SHH59523.1"/>
    <property type="molecule type" value="Genomic_DNA"/>
</dbReference>
<evidence type="ECO:0000256" key="2">
    <source>
        <dbReference type="ARBA" id="ARBA00022475"/>
    </source>
</evidence>
<keyword evidence="2" id="KW-1003">Cell membrane</keyword>
<dbReference type="OrthoDB" id="1121311at2"/>
<evidence type="ECO:0000256" key="3">
    <source>
        <dbReference type="ARBA" id="ARBA00022692"/>
    </source>
</evidence>
<evidence type="ECO:0000256" key="5">
    <source>
        <dbReference type="ARBA" id="ARBA00023136"/>
    </source>
</evidence>
<dbReference type="RefSeq" id="WP_073086748.1">
    <property type="nucleotide sequence ID" value="NZ_FQWS01000002.1"/>
</dbReference>
<keyword evidence="4 6" id="KW-1133">Transmembrane helix</keyword>
<evidence type="ECO:0000256" key="6">
    <source>
        <dbReference type="SAM" id="Phobius"/>
    </source>
</evidence>
<feature type="transmembrane region" description="Helical" evidence="6">
    <location>
        <begin position="35"/>
        <end position="56"/>
    </location>
</feature>
<evidence type="ECO:0000313" key="8">
    <source>
        <dbReference type="EMBL" id="SHH59523.1"/>
    </source>
</evidence>
<feature type="transmembrane region" description="Helical" evidence="6">
    <location>
        <begin position="68"/>
        <end position="84"/>
    </location>
</feature>
<proteinExistence type="predicted"/>
<dbReference type="PANTHER" id="PTHR40077">
    <property type="entry name" value="MEMBRANE PROTEIN-RELATED"/>
    <property type="match status" value="1"/>
</dbReference>
<evidence type="ECO:0000313" key="9">
    <source>
        <dbReference type="Proteomes" id="UP000184522"/>
    </source>
</evidence>
<dbReference type="GO" id="GO:0005886">
    <property type="term" value="C:plasma membrane"/>
    <property type="evidence" value="ECO:0007669"/>
    <property type="project" value="UniProtKB-SubCell"/>
</dbReference>
<dbReference type="Pfam" id="PF12823">
    <property type="entry name" value="DUF3817"/>
    <property type="match status" value="1"/>
</dbReference>
<name>A0A1M5UA05_9FLAO</name>
<feature type="transmembrane region" description="Helical" evidence="6">
    <location>
        <begin position="7"/>
        <end position="29"/>
    </location>
</feature>
<organism evidence="8 9">
    <name type="scientific">Winogradskyella jejuensis</name>
    <dbReference type="NCBI Taxonomy" id="1089305"/>
    <lineage>
        <taxon>Bacteria</taxon>
        <taxon>Pseudomonadati</taxon>
        <taxon>Bacteroidota</taxon>
        <taxon>Flavobacteriia</taxon>
        <taxon>Flavobacteriales</taxon>
        <taxon>Flavobacteriaceae</taxon>
        <taxon>Winogradskyella</taxon>
    </lineage>
</organism>
<feature type="domain" description="DUF3817" evidence="7">
    <location>
        <begin position="3"/>
        <end position="88"/>
    </location>
</feature>
<dbReference type="NCBIfam" id="TIGR03954">
    <property type="entry name" value="integ_memb_HG"/>
    <property type="match status" value="1"/>
</dbReference>
<dbReference type="InterPro" id="IPR023845">
    <property type="entry name" value="DUF3817_TM"/>
</dbReference>
<evidence type="ECO:0000256" key="1">
    <source>
        <dbReference type="ARBA" id="ARBA00004651"/>
    </source>
</evidence>
<accession>A0A1M5UA05</accession>
<reference evidence="9" key="1">
    <citation type="submission" date="2016-11" db="EMBL/GenBank/DDBJ databases">
        <authorList>
            <person name="Varghese N."/>
            <person name="Submissions S."/>
        </authorList>
    </citation>
    <scope>NUCLEOTIDE SEQUENCE [LARGE SCALE GENOMIC DNA]</scope>
    <source>
        <strain evidence="9">DSM 25330</strain>
    </source>
</reference>
<keyword evidence="5 6" id="KW-0472">Membrane</keyword>
<gene>
    <name evidence="8" type="ORF">SAMN05444148_2405</name>
</gene>
<dbReference type="STRING" id="1089305.SAMN05444148_2405"/>
<evidence type="ECO:0000256" key="4">
    <source>
        <dbReference type="ARBA" id="ARBA00022989"/>
    </source>
</evidence>
<comment type="subcellular location">
    <subcellularLocation>
        <location evidence="1">Cell membrane</location>
        <topology evidence="1">Multi-pass membrane protein</topology>
    </subcellularLocation>
</comment>
<keyword evidence="9" id="KW-1185">Reference proteome</keyword>
<protein>
    <submittedName>
        <fullName evidence="8">Integral membrane protein</fullName>
    </submittedName>
</protein>
<dbReference type="Proteomes" id="UP000184522">
    <property type="component" value="Unassembled WGS sequence"/>
</dbReference>
<evidence type="ECO:0000259" key="7">
    <source>
        <dbReference type="Pfam" id="PF12823"/>
    </source>
</evidence>
<dbReference type="AlphaFoldDB" id="A0A1M5UA05"/>
<dbReference type="PANTHER" id="PTHR40077:SF2">
    <property type="entry name" value="MEMBRANE PROTEIN"/>
    <property type="match status" value="1"/>
</dbReference>
<sequence length="94" mass="10971">MINFFRLVAFLEGVSYLLLLFVAVPIKYINDDPQYVKLLGMPHGLLFVAYIVLAIWLKPDFKWTQKTFWIVLIASVIPFGTFYVEKNYLKSYSA</sequence>